<dbReference type="GeneID" id="94843668"/>
<dbReference type="RefSeq" id="XP_068353291.1">
    <property type="nucleotide sequence ID" value="XM_068508964.1"/>
</dbReference>
<proteinExistence type="predicted"/>
<evidence type="ECO:0000313" key="2">
    <source>
        <dbReference type="EMBL" id="OHT00155.1"/>
    </source>
</evidence>
<dbReference type="AlphaFoldDB" id="A0A1J4JM63"/>
<keyword evidence="1" id="KW-0175">Coiled coil</keyword>
<reference evidence="2" key="1">
    <citation type="submission" date="2016-10" db="EMBL/GenBank/DDBJ databases">
        <authorList>
            <person name="Benchimol M."/>
            <person name="Almeida L.G."/>
            <person name="Vasconcelos A.T."/>
            <person name="Perreira-Neves A."/>
            <person name="Rosa I.A."/>
            <person name="Tasca T."/>
            <person name="Bogo M.R."/>
            <person name="de Souza W."/>
        </authorList>
    </citation>
    <scope>NUCLEOTIDE SEQUENCE [LARGE SCALE GENOMIC DNA]</scope>
    <source>
        <strain evidence="2">K</strain>
    </source>
</reference>
<feature type="coiled-coil region" evidence="1">
    <location>
        <begin position="189"/>
        <end position="216"/>
    </location>
</feature>
<keyword evidence="3" id="KW-1185">Reference proteome</keyword>
<dbReference type="Proteomes" id="UP000179807">
    <property type="component" value="Unassembled WGS sequence"/>
</dbReference>
<gene>
    <name evidence="2" type="ORF">TRFO_33224</name>
</gene>
<comment type="caution">
    <text evidence="2">The sequence shown here is derived from an EMBL/GenBank/DDBJ whole genome shotgun (WGS) entry which is preliminary data.</text>
</comment>
<protein>
    <submittedName>
        <fullName evidence="2">Uncharacterized protein</fullName>
    </submittedName>
</protein>
<dbReference type="EMBL" id="MLAK01000969">
    <property type="protein sequence ID" value="OHT00155.1"/>
    <property type="molecule type" value="Genomic_DNA"/>
</dbReference>
<dbReference type="VEuPathDB" id="TrichDB:TRFO_33224"/>
<evidence type="ECO:0000313" key="3">
    <source>
        <dbReference type="Proteomes" id="UP000179807"/>
    </source>
</evidence>
<organism evidence="2 3">
    <name type="scientific">Tritrichomonas foetus</name>
    <dbReference type="NCBI Taxonomy" id="1144522"/>
    <lineage>
        <taxon>Eukaryota</taxon>
        <taxon>Metamonada</taxon>
        <taxon>Parabasalia</taxon>
        <taxon>Tritrichomonadida</taxon>
        <taxon>Tritrichomonadidae</taxon>
        <taxon>Tritrichomonas</taxon>
    </lineage>
</organism>
<evidence type="ECO:0000256" key="1">
    <source>
        <dbReference type="SAM" id="Coils"/>
    </source>
</evidence>
<accession>A0A1J4JM63</accession>
<sequence>MISRKKDLFKSIKSFIEVSTIAINEKGDRYLDFYEELFQKIIESDRECYINSLKKDYEALRKQIKSKNKQKQSLQQKYALTINKIHMENQDLRKGIREMAKKIEDTHVFKKRKKQFEEIRQTLSFWIDQFLDTFQTIKEGQKFLQDLIIAQRAEFCAQSSNKIVVLRHTKQHLQYTYSTVMEKTEYVMNKEVLQMKDKITQKMRNYKNKNVELLQKMDEIKYILGNKYDNPKLFVYDIRKKTFENQIAKKIPPKEMNVQSIVQLLKMECDVCLAEKDNEIRLNIQENERKEFQLREKVRLAAFNFESKPPSPVYVKHHLKDASWEESTRLFNITFAEIQSLRQSRQISEKNSYLFD</sequence>
<feature type="coiled-coil region" evidence="1">
    <location>
        <begin position="50"/>
        <end position="77"/>
    </location>
</feature>
<name>A0A1J4JM63_9EUKA</name>